<dbReference type="InterPro" id="IPR004570">
    <property type="entry name" value="Phosphatidylglycerol_P_synth"/>
</dbReference>
<dbReference type="PIRSF" id="PIRSF000847">
    <property type="entry name" value="Phos_ph_gly_syn"/>
    <property type="match status" value="1"/>
</dbReference>
<dbReference type="InterPro" id="IPR048254">
    <property type="entry name" value="CDP_ALCOHOL_P_TRANSF_CS"/>
</dbReference>
<dbReference type="PANTHER" id="PTHR14269:SF62">
    <property type="entry name" value="CDP-DIACYLGLYCEROL--GLYCEROL-3-PHOSPHATE 3-PHOSPHATIDYLTRANSFERASE 1, CHLOROPLASTIC"/>
    <property type="match status" value="1"/>
</dbReference>
<dbReference type="AlphaFoldDB" id="A0AA48HDW9"/>
<protein>
    <recommendedName>
        <fullName evidence="5 15">CDP-diacylglycerol--glycerol-3-phosphate 3-phosphatidyltransferase</fullName>
        <ecNumber evidence="4 15">2.7.8.5</ecNumber>
    </recommendedName>
</protein>
<dbReference type="EMBL" id="AP027081">
    <property type="protein sequence ID" value="BDU76473.1"/>
    <property type="molecule type" value="Genomic_DNA"/>
</dbReference>
<dbReference type="InterPro" id="IPR000462">
    <property type="entry name" value="CDP-OH_P_trans"/>
</dbReference>
<evidence type="ECO:0000256" key="7">
    <source>
        <dbReference type="ARBA" id="ARBA00022679"/>
    </source>
</evidence>
<evidence type="ECO:0000256" key="12">
    <source>
        <dbReference type="ARBA" id="ARBA00023209"/>
    </source>
</evidence>
<evidence type="ECO:0000256" key="11">
    <source>
        <dbReference type="ARBA" id="ARBA00023136"/>
    </source>
</evidence>
<evidence type="ECO:0000256" key="10">
    <source>
        <dbReference type="ARBA" id="ARBA00023098"/>
    </source>
</evidence>
<evidence type="ECO:0000256" key="9">
    <source>
        <dbReference type="ARBA" id="ARBA00022989"/>
    </source>
</evidence>
<keyword evidence="9 17" id="KW-1133">Transmembrane helix</keyword>
<organism evidence="18 19">
    <name type="scientific">Mesoterricola sediminis</name>
    <dbReference type="NCBI Taxonomy" id="2927980"/>
    <lineage>
        <taxon>Bacteria</taxon>
        <taxon>Pseudomonadati</taxon>
        <taxon>Acidobacteriota</taxon>
        <taxon>Holophagae</taxon>
        <taxon>Holophagales</taxon>
        <taxon>Holophagaceae</taxon>
        <taxon>Mesoterricola</taxon>
    </lineage>
</organism>
<evidence type="ECO:0000256" key="14">
    <source>
        <dbReference type="ARBA" id="ARBA00048586"/>
    </source>
</evidence>
<evidence type="ECO:0000256" key="8">
    <source>
        <dbReference type="ARBA" id="ARBA00022692"/>
    </source>
</evidence>
<proteinExistence type="inferred from homology"/>
<keyword evidence="13" id="KW-1208">Phospholipid metabolism</keyword>
<dbReference type="Gene3D" id="1.20.120.1760">
    <property type="match status" value="1"/>
</dbReference>
<evidence type="ECO:0000256" key="3">
    <source>
        <dbReference type="ARBA" id="ARBA00010441"/>
    </source>
</evidence>
<dbReference type="PANTHER" id="PTHR14269">
    <property type="entry name" value="CDP-DIACYLGLYCEROL--GLYCEROL-3-PHOSPHATE 3-PHOSPHATIDYLTRANSFERASE-RELATED"/>
    <property type="match status" value="1"/>
</dbReference>
<evidence type="ECO:0000256" key="5">
    <source>
        <dbReference type="ARBA" id="ARBA00014944"/>
    </source>
</evidence>
<evidence type="ECO:0000313" key="18">
    <source>
        <dbReference type="EMBL" id="BDU76473.1"/>
    </source>
</evidence>
<accession>A0AA48HDW9</accession>
<dbReference type="PROSITE" id="PS00379">
    <property type="entry name" value="CDP_ALCOHOL_P_TRANSF"/>
    <property type="match status" value="1"/>
</dbReference>
<dbReference type="GO" id="GO:0016020">
    <property type="term" value="C:membrane"/>
    <property type="evidence" value="ECO:0007669"/>
    <property type="project" value="UniProtKB-SubCell"/>
</dbReference>
<dbReference type="InterPro" id="IPR043130">
    <property type="entry name" value="CDP-OH_PTrfase_TM_dom"/>
</dbReference>
<evidence type="ECO:0000256" key="2">
    <source>
        <dbReference type="ARBA" id="ARBA00005042"/>
    </source>
</evidence>
<comment type="subcellular location">
    <subcellularLocation>
        <location evidence="1">Membrane</location>
        <topology evidence="1">Multi-pass membrane protein</topology>
    </subcellularLocation>
</comment>
<dbReference type="GO" id="GO:0046474">
    <property type="term" value="P:glycerophospholipid biosynthetic process"/>
    <property type="evidence" value="ECO:0007669"/>
    <property type="project" value="TreeGrafter"/>
</dbReference>
<keyword evidence="12" id="KW-0594">Phospholipid biosynthesis</keyword>
<dbReference type="Proteomes" id="UP001228113">
    <property type="component" value="Chromosome"/>
</dbReference>
<feature type="transmembrane region" description="Helical" evidence="17">
    <location>
        <begin position="31"/>
        <end position="51"/>
    </location>
</feature>
<evidence type="ECO:0000256" key="17">
    <source>
        <dbReference type="SAM" id="Phobius"/>
    </source>
</evidence>
<evidence type="ECO:0000256" key="1">
    <source>
        <dbReference type="ARBA" id="ARBA00004141"/>
    </source>
</evidence>
<keyword evidence="7 16" id="KW-0808">Transferase</keyword>
<name>A0AA48HDW9_9BACT</name>
<dbReference type="RefSeq" id="WP_243333721.1">
    <property type="nucleotide sequence ID" value="NZ_AP027081.1"/>
</dbReference>
<dbReference type="NCBIfam" id="TIGR00560">
    <property type="entry name" value="pgsA"/>
    <property type="match status" value="1"/>
</dbReference>
<comment type="catalytic activity">
    <reaction evidence="14">
        <text>a CDP-1,2-diacyl-sn-glycerol + sn-glycerol 3-phosphate = a 1,2-diacyl-sn-glycero-3-phospho-(1'-sn-glycero-3'-phosphate) + CMP + H(+)</text>
        <dbReference type="Rhea" id="RHEA:12593"/>
        <dbReference type="ChEBI" id="CHEBI:15378"/>
        <dbReference type="ChEBI" id="CHEBI:57597"/>
        <dbReference type="ChEBI" id="CHEBI:58332"/>
        <dbReference type="ChEBI" id="CHEBI:60110"/>
        <dbReference type="ChEBI" id="CHEBI:60377"/>
        <dbReference type="EC" id="2.7.8.5"/>
    </reaction>
</comment>
<dbReference type="KEGG" id="msea:METESE_14310"/>
<comment type="pathway">
    <text evidence="2">Phospholipid metabolism; phosphatidylglycerol biosynthesis; phosphatidylglycerol from CDP-diacylglycerol: step 1/2.</text>
</comment>
<keyword evidence="19" id="KW-1185">Reference proteome</keyword>
<keyword evidence="10" id="KW-0443">Lipid metabolism</keyword>
<evidence type="ECO:0000256" key="6">
    <source>
        <dbReference type="ARBA" id="ARBA00022516"/>
    </source>
</evidence>
<feature type="transmembrane region" description="Helical" evidence="17">
    <location>
        <begin position="166"/>
        <end position="187"/>
    </location>
</feature>
<reference evidence="18" key="1">
    <citation type="journal article" date="2023" name="Int. J. Syst. Evol. Microbiol.">
        <title>Mesoterricola silvestris gen. nov., sp. nov., Mesoterricola sediminis sp. nov., Geothrix oryzae sp. nov., Geothrix edaphica sp. nov., Geothrix rubra sp. nov., and Geothrix limicola sp. nov., six novel members of Acidobacteriota isolated from soils.</title>
        <authorList>
            <person name="Itoh H."/>
            <person name="Sugisawa Y."/>
            <person name="Mise K."/>
            <person name="Xu Z."/>
            <person name="Kuniyasu M."/>
            <person name="Ushijima N."/>
            <person name="Kawano K."/>
            <person name="Kobayashi E."/>
            <person name="Shiratori Y."/>
            <person name="Masuda Y."/>
            <person name="Senoo K."/>
        </authorList>
    </citation>
    <scope>NUCLEOTIDE SEQUENCE</scope>
    <source>
        <strain evidence="18">W786</strain>
    </source>
</reference>
<evidence type="ECO:0000256" key="4">
    <source>
        <dbReference type="ARBA" id="ARBA00013170"/>
    </source>
</evidence>
<evidence type="ECO:0000256" key="16">
    <source>
        <dbReference type="RuleBase" id="RU003750"/>
    </source>
</evidence>
<comment type="similarity">
    <text evidence="3 16">Belongs to the CDP-alcohol phosphatidyltransferase class-I family.</text>
</comment>
<dbReference type="InterPro" id="IPR050324">
    <property type="entry name" value="CDP-alcohol_PTase-I"/>
</dbReference>
<evidence type="ECO:0000313" key="19">
    <source>
        <dbReference type="Proteomes" id="UP001228113"/>
    </source>
</evidence>
<keyword evidence="6" id="KW-0444">Lipid biosynthesis</keyword>
<feature type="transmembrane region" description="Helical" evidence="17">
    <location>
        <begin position="71"/>
        <end position="95"/>
    </location>
</feature>
<dbReference type="GO" id="GO:0008444">
    <property type="term" value="F:CDP-diacylglycerol-glycerol-3-phosphate 3-phosphatidyltransferase activity"/>
    <property type="evidence" value="ECO:0007669"/>
    <property type="project" value="UniProtKB-UniRule"/>
</dbReference>
<keyword evidence="8 17" id="KW-0812">Transmembrane</keyword>
<evidence type="ECO:0000256" key="15">
    <source>
        <dbReference type="NCBIfam" id="TIGR00560"/>
    </source>
</evidence>
<sequence length="219" mass="24395">MTVPNYLTLARILMVPILVVVLLTRVTNHEIIGVLVFWAASLTDLLDGYLARKWKQVTTLGKLLDPLADKLLISGALISLVELDMAPAWMTFIILGREMAVTGLRGIASEEGITIAAERLGKWKLGAQIASISCLLLGPKLDLWLYQWTGLGIFRHFISFPRPFSFFWGMGVLLLWVAMILAIWSAVTYFRRFWHVLGPGIMTGQGRLGRTEGAALKDK</sequence>
<dbReference type="Pfam" id="PF01066">
    <property type="entry name" value="CDP-OH_P_transf"/>
    <property type="match status" value="1"/>
</dbReference>
<feature type="transmembrane region" description="Helical" evidence="17">
    <location>
        <begin position="6"/>
        <end position="24"/>
    </location>
</feature>
<gene>
    <name evidence="18" type="primary">pgsA</name>
    <name evidence="18" type="ORF">METESE_14310</name>
</gene>
<dbReference type="EC" id="2.7.8.5" evidence="4 15"/>
<evidence type="ECO:0000256" key="13">
    <source>
        <dbReference type="ARBA" id="ARBA00023264"/>
    </source>
</evidence>
<keyword evidence="11 17" id="KW-0472">Membrane</keyword>